<evidence type="ECO:0000256" key="5">
    <source>
        <dbReference type="ARBA" id="ARBA00023157"/>
    </source>
</evidence>
<keyword evidence="2" id="KW-0929">Antimicrobial</keyword>
<dbReference type="GO" id="GO:0003677">
    <property type="term" value="F:DNA binding"/>
    <property type="evidence" value="ECO:0007669"/>
    <property type="project" value="UniProtKB-KW"/>
</dbReference>
<dbReference type="Pfam" id="PF00960">
    <property type="entry name" value="Neocarzinostat"/>
    <property type="match status" value="2"/>
</dbReference>
<evidence type="ECO:0000256" key="1">
    <source>
        <dbReference type="ARBA" id="ARBA00010648"/>
    </source>
</evidence>
<evidence type="ECO:0008006" key="10">
    <source>
        <dbReference type="Google" id="ProtNLM"/>
    </source>
</evidence>
<organism evidence="8 9">
    <name type="scientific">Candidatus Neomicrothrix subdominans</name>
    <dbReference type="NCBI Taxonomy" id="2954438"/>
    <lineage>
        <taxon>Bacteria</taxon>
        <taxon>Bacillati</taxon>
        <taxon>Actinomycetota</taxon>
        <taxon>Acidimicrobiia</taxon>
        <taxon>Acidimicrobiales</taxon>
        <taxon>Microthrixaceae</taxon>
        <taxon>Candidatus Neomicrothrix</taxon>
    </lineage>
</organism>
<comment type="caution">
    <text evidence="8">The sequence shown here is derived from an EMBL/GenBank/DDBJ whole genome shotgun (WGS) entry which is preliminary data.</text>
</comment>
<feature type="region of interest" description="Disordered" evidence="6">
    <location>
        <begin position="268"/>
        <end position="318"/>
    </location>
</feature>
<keyword evidence="7" id="KW-0732">Signal</keyword>
<evidence type="ECO:0000256" key="6">
    <source>
        <dbReference type="SAM" id="MobiDB-lite"/>
    </source>
</evidence>
<dbReference type="PRINTS" id="PR01885">
    <property type="entry name" value="MACROMOMYCIN"/>
</dbReference>
<sequence>MRPRFRSLLPLVMLAMLLAPAEAGAAGPGGTITVTPATGLVDGQVVTVTGTGLPPGTELEIFQCRAGAVDESGCSGSVAFDLATDNVGGFTYTIQVDAFTFGWGVLASGQGGDEIDCRAGPEACFIGVGFLADAGESTKAPISFDPTAPLRPPVSATVEPSTNLRDGQVVRVEGKNLSNREQAFIFQCAKSEPPGQTCAFADDLRQVPDDQDSISLDVMVHEVVRDPDGSEADCTGAAGDCVMIVSWGFSFDPDRIAIVPLSFAADAPPQVTTTTVPPPPSDIPPSASDDVAPSSRDDVPSSLNAAATPVPLAPSFTG</sequence>
<evidence type="ECO:0000256" key="3">
    <source>
        <dbReference type="ARBA" id="ARBA00023022"/>
    </source>
</evidence>
<evidence type="ECO:0000256" key="7">
    <source>
        <dbReference type="SAM" id="SignalP"/>
    </source>
</evidence>
<keyword evidence="3" id="KW-0044">Antibiotic</keyword>
<dbReference type="SUPFAM" id="SSF49319">
    <property type="entry name" value="Actinoxanthin-like"/>
    <property type="match status" value="2"/>
</dbReference>
<dbReference type="InterPro" id="IPR027273">
    <property type="entry name" value="Neocarzinostatin-like"/>
</dbReference>
<dbReference type="AlphaFoldDB" id="A0A936NCU1"/>
<evidence type="ECO:0000313" key="8">
    <source>
        <dbReference type="EMBL" id="MBK9297965.1"/>
    </source>
</evidence>
<dbReference type="EMBL" id="JADJZA010000007">
    <property type="protein sequence ID" value="MBK9297965.1"/>
    <property type="molecule type" value="Genomic_DNA"/>
</dbReference>
<dbReference type="Gene3D" id="2.60.40.230">
    <property type="entry name" value="Neocarzinostatin-like"/>
    <property type="match status" value="2"/>
</dbReference>
<feature type="signal peptide" evidence="7">
    <location>
        <begin position="1"/>
        <end position="25"/>
    </location>
</feature>
<evidence type="ECO:0000256" key="4">
    <source>
        <dbReference type="ARBA" id="ARBA00023125"/>
    </source>
</evidence>
<proteinExistence type="inferred from homology"/>
<dbReference type="Proteomes" id="UP000727993">
    <property type="component" value="Unassembled WGS sequence"/>
</dbReference>
<accession>A0A936NCU1</accession>
<evidence type="ECO:0000256" key="2">
    <source>
        <dbReference type="ARBA" id="ARBA00022529"/>
    </source>
</evidence>
<keyword evidence="4" id="KW-0238">DNA-binding</keyword>
<reference evidence="8 9" key="1">
    <citation type="submission" date="2020-10" db="EMBL/GenBank/DDBJ databases">
        <title>Connecting structure to function with the recovery of over 1000 high-quality activated sludge metagenome-assembled genomes encoding full-length rRNA genes using long-read sequencing.</title>
        <authorList>
            <person name="Singleton C.M."/>
            <person name="Petriglieri F."/>
            <person name="Kristensen J.M."/>
            <person name="Kirkegaard R.H."/>
            <person name="Michaelsen T.Y."/>
            <person name="Andersen M.H."/>
            <person name="Karst S.M."/>
            <person name="Dueholm M.S."/>
            <person name="Nielsen P.H."/>
            <person name="Albertsen M."/>
        </authorList>
    </citation>
    <scope>NUCLEOTIDE SEQUENCE [LARGE SCALE GENOMIC DNA]</scope>
    <source>
        <strain evidence="8">Lyne_18-Q3-R50-59_MAXAC.006</strain>
    </source>
</reference>
<keyword evidence="5" id="KW-1015">Disulfide bond</keyword>
<evidence type="ECO:0000313" key="9">
    <source>
        <dbReference type="Proteomes" id="UP000727993"/>
    </source>
</evidence>
<dbReference type="GO" id="GO:0042742">
    <property type="term" value="P:defense response to bacterium"/>
    <property type="evidence" value="ECO:0007669"/>
    <property type="project" value="UniProtKB-KW"/>
</dbReference>
<feature type="compositionally biased region" description="Low complexity" evidence="6">
    <location>
        <begin position="284"/>
        <end position="294"/>
    </location>
</feature>
<protein>
    <recommendedName>
        <fullName evidence="10">Neocarzinostatin family protein</fullName>
    </recommendedName>
</protein>
<feature type="chain" id="PRO_5037864020" description="Neocarzinostatin family protein" evidence="7">
    <location>
        <begin position="26"/>
        <end position="318"/>
    </location>
</feature>
<name>A0A936NCU1_9ACTN</name>
<gene>
    <name evidence="8" type="ORF">IPN02_14250</name>
</gene>
<dbReference type="InterPro" id="IPR002186">
    <property type="entry name" value="Neocarzinostatin_fam"/>
</dbReference>
<comment type="similarity">
    <text evidence="1">Belongs to the neocarzinostatin family.</text>
</comment>